<feature type="region of interest" description="Disordered" evidence="7">
    <location>
        <begin position="1"/>
        <end position="29"/>
    </location>
</feature>
<evidence type="ECO:0000256" key="3">
    <source>
        <dbReference type="ARBA" id="ARBA00022801"/>
    </source>
</evidence>
<gene>
    <name evidence="9" type="ORF">D1O30_00160</name>
</gene>
<evidence type="ECO:0000256" key="5">
    <source>
        <dbReference type="PROSITE-ProRule" id="PRU01240"/>
    </source>
</evidence>
<evidence type="ECO:0000256" key="1">
    <source>
        <dbReference type="ARBA" id="ARBA00011073"/>
    </source>
</evidence>
<comment type="similarity">
    <text evidence="1 5 6">Belongs to the peptidase S8 family.</text>
</comment>
<feature type="active site" description="Charge relay system" evidence="5">
    <location>
        <position position="303"/>
    </location>
</feature>
<keyword evidence="2 5" id="KW-0645">Protease</keyword>
<protein>
    <submittedName>
        <fullName evidence="9">Serine protease</fullName>
    </submittedName>
</protein>
<dbReference type="PROSITE" id="PS51892">
    <property type="entry name" value="SUBTILASE"/>
    <property type="match status" value="1"/>
</dbReference>
<dbReference type="OrthoDB" id="9816306at2"/>
<dbReference type="Proteomes" id="UP000268623">
    <property type="component" value="Unassembled WGS sequence"/>
</dbReference>
<evidence type="ECO:0000313" key="9">
    <source>
        <dbReference type="EMBL" id="RNJ48269.1"/>
    </source>
</evidence>
<accession>A0A3M9XJE3</accession>
<dbReference type="RefSeq" id="WP_123174274.1">
    <property type="nucleotide sequence ID" value="NZ_QWDD01000001.1"/>
</dbReference>
<evidence type="ECO:0000256" key="4">
    <source>
        <dbReference type="ARBA" id="ARBA00022825"/>
    </source>
</evidence>
<dbReference type="InterPro" id="IPR050131">
    <property type="entry name" value="Peptidase_S8_subtilisin-like"/>
</dbReference>
<dbReference type="GO" id="GO:0006508">
    <property type="term" value="P:proteolysis"/>
    <property type="evidence" value="ECO:0007669"/>
    <property type="project" value="UniProtKB-KW"/>
</dbReference>
<keyword evidence="10" id="KW-1185">Reference proteome</keyword>
<dbReference type="InterPro" id="IPR000209">
    <property type="entry name" value="Peptidase_S8/S53_dom"/>
</dbReference>
<dbReference type="InterPro" id="IPR023827">
    <property type="entry name" value="Peptidase_S8_Asp-AS"/>
</dbReference>
<dbReference type="Gene3D" id="3.40.50.200">
    <property type="entry name" value="Peptidase S8/S53 domain"/>
    <property type="match status" value="1"/>
</dbReference>
<dbReference type="GO" id="GO:0004252">
    <property type="term" value="F:serine-type endopeptidase activity"/>
    <property type="evidence" value="ECO:0007669"/>
    <property type="project" value="UniProtKB-UniRule"/>
</dbReference>
<dbReference type="PRINTS" id="PR00723">
    <property type="entry name" value="SUBTILISIN"/>
</dbReference>
<evidence type="ECO:0000256" key="7">
    <source>
        <dbReference type="SAM" id="MobiDB-lite"/>
    </source>
</evidence>
<reference evidence="9 10" key="1">
    <citation type="submission" date="2018-08" db="EMBL/GenBank/DDBJ databases">
        <title>Genome sequence of Methylocystis hirsuta CSC1, a methanotroph able to accumulate PHAs.</title>
        <authorList>
            <person name="Bordel S."/>
            <person name="Rodriguez E."/>
            <person name="Gancedo J."/>
            <person name="Munoz R."/>
        </authorList>
    </citation>
    <scope>NUCLEOTIDE SEQUENCE [LARGE SCALE GENOMIC DNA]</scope>
    <source>
        <strain evidence="9 10">CSC1</strain>
    </source>
</reference>
<dbReference type="Pfam" id="PF00082">
    <property type="entry name" value="Peptidase_S8"/>
    <property type="match status" value="1"/>
</dbReference>
<feature type="active site" description="Charge relay system" evidence="5">
    <location>
        <position position="268"/>
    </location>
</feature>
<sequence length="602" mass="62299">MAGPDTVNPAPNGQSSGPAAPSPNGADTRVEPMAIAPTERFMIASRRVPGFAPASAMDLANALPDVKIVRRIQPRGLTAFSAGGPSSQTPEILVAEMDPDRGAKLQASAPPNVIVERDAFLRASDDFRPFDFNGLMPIAAGVGVDVQLRVVGAGGKPLPKATVYVYGQGFPGQGVTNERGEVVVTVFGGPIETIQAIYVKPSADHWDRMLRAPALQAGAMNTVQLRPLTESFNGFPQSGMVGWGQRLMKLDRLDPSFTGAGVKIGIIDSGCDSAHPQLRHVTRGADLTNGGDKTSWSNDQIGHGTHCAGIITAASEGVAGIRGFAPKAEVHALKVFPGGRFSDLIDALDECIERQLDVVNMSLGSGDPSELVAQKIAEARQSGVACIVAAGNSSGPVQFPGMLPTVLTVAALGKLEEFPSDSYHAQTVVPQLVAGTMFSPKFTCFGPQITVAAPGVAIVSTVPGGGYAAWDGTSMATPHVTGMAALLLAHHPLLAGARTARTEQRVAQLFSLLASSGVRYLGDSTREGVGAPDFERVPSLAATQPMGAAAPAGAGLAPAGAMIDGFAPLSAPAPWAVDPAMMQRINPAIIQRMMQLRAAGLI</sequence>
<keyword evidence="3 5" id="KW-0378">Hydrolase</keyword>
<proteinExistence type="inferred from homology"/>
<dbReference type="PANTHER" id="PTHR43806:SF11">
    <property type="entry name" value="CEREVISIN-RELATED"/>
    <property type="match status" value="1"/>
</dbReference>
<evidence type="ECO:0000259" key="8">
    <source>
        <dbReference type="Pfam" id="PF00082"/>
    </source>
</evidence>
<dbReference type="PROSITE" id="PS00138">
    <property type="entry name" value="SUBTILASE_SER"/>
    <property type="match status" value="1"/>
</dbReference>
<feature type="active site" description="Charge relay system" evidence="5">
    <location>
        <position position="474"/>
    </location>
</feature>
<dbReference type="InterPro" id="IPR023828">
    <property type="entry name" value="Peptidase_S8_Ser-AS"/>
</dbReference>
<dbReference type="PROSITE" id="PS00137">
    <property type="entry name" value="SUBTILASE_HIS"/>
    <property type="match status" value="1"/>
</dbReference>
<feature type="domain" description="Peptidase S8/S53" evidence="8">
    <location>
        <begin position="259"/>
        <end position="499"/>
    </location>
</feature>
<name>A0A3M9XJE3_9HYPH</name>
<dbReference type="EMBL" id="QWDD01000001">
    <property type="protein sequence ID" value="RNJ48269.1"/>
    <property type="molecule type" value="Genomic_DNA"/>
</dbReference>
<organism evidence="9 10">
    <name type="scientific">Methylocystis hirsuta</name>
    <dbReference type="NCBI Taxonomy" id="369798"/>
    <lineage>
        <taxon>Bacteria</taxon>
        <taxon>Pseudomonadati</taxon>
        <taxon>Pseudomonadota</taxon>
        <taxon>Alphaproteobacteria</taxon>
        <taxon>Hyphomicrobiales</taxon>
        <taxon>Methylocystaceae</taxon>
        <taxon>Methylocystis</taxon>
    </lineage>
</organism>
<dbReference type="InterPro" id="IPR022398">
    <property type="entry name" value="Peptidase_S8_His-AS"/>
</dbReference>
<dbReference type="InterPro" id="IPR036852">
    <property type="entry name" value="Peptidase_S8/S53_dom_sf"/>
</dbReference>
<dbReference type="AlphaFoldDB" id="A0A3M9XJE3"/>
<dbReference type="InterPro" id="IPR015500">
    <property type="entry name" value="Peptidase_S8_subtilisin-rel"/>
</dbReference>
<dbReference type="SUPFAM" id="SSF52743">
    <property type="entry name" value="Subtilisin-like"/>
    <property type="match status" value="1"/>
</dbReference>
<evidence type="ECO:0000313" key="10">
    <source>
        <dbReference type="Proteomes" id="UP000268623"/>
    </source>
</evidence>
<evidence type="ECO:0000256" key="2">
    <source>
        <dbReference type="ARBA" id="ARBA00022670"/>
    </source>
</evidence>
<dbReference type="PANTHER" id="PTHR43806">
    <property type="entry name" value="PEPTIDASE S8"/>
    <property type="match status" value="1"/>
</dbReference>
<comment type="caution">
    <text evidence="9">The sequence shown here is derived from an EMBL/GenBank/DDBJ whole genome shotgun (WGS) entry which is preliminary data.</text>
</comment>
<keyword evidence="4 5" id="KW-0720">Serine protease</keyword>
<dbReference type="PROSITE" id="PS00136">
    <property type="entry name" value="SUBTILASE_ASP"/>
    <property type="match status" value="1"/>
</dbReference>
<evidence type="ECO:0000256" key="6">
    <source>
        <dbReference type="RuleBase" id="RU003355"/>
    </source>
</evidence>